<proteinExistence type="predicted"/>
<reference evidence="2 4" key="2">
    <citation type="journal article" date="2014" name="BMC Genomics">
        <title>An improved genome release (version Mt4.0) for the model legume Medicago truncatula.</title>
        <authorList>
            <person name="Tang H."/>
            <person name="Krishnakumar V."/>
            <person name="Bidwell S."/>
            <person name="Rosen B."/>
            <person name="Chan A."/>
            <person name="Zhou S."/>
            <person name="Gentzbittel L."/>
            <person name="Childs K.L."/>
            <person name="Yandell M."/>
            <person name="Gundlach H."/>
            <person name="Mayer K.F."/>
            <person name="Schwartz D.C."/>
            <person name="Town C.D."/>
        </authorList>
    </citation>
    <scope>GENOME REANNOTATION</scope>
    <source>
        <strain evidence="3 4">cv. Jemalong A17</strain>
    </source>
</reference>
<name>G7JMH0_MEDTR</name>
<dbReference type="Proteomes" id="UP000002051">
    <property type="component" value="Chromosome 4"/>
</dbReference>
<organism evidence="2 4">
    <name type="scientific">Medicago truncatula</name>
    <name type="common">Barrel medic</name>
    <name type="synonym">Medicago tribuloides</name>
    <dbReference type="NCBI Taxonomy" id="3880"/>
    <lineage>
        <taxon>Eukaryota</taxon>
        <taxon>Viridiplantae</taxon>
        <taxon>Streptophyta</taxon>
        <taxon>Embryophyta</taxon>
        <taxon>Tracheophyta</taxon>
        <taxon>Spermatophyta</taxon>
        <taxon>Magnoliopsida</taxon>
        <taxon>eudicotyledons</taxon>
        <taxon>Gunneridae</taxon>
        <taxon>Pentapetalae</taxon>
        <taxon>rosids</taxon>
        <taxon>fabids</taxon>
        <taxon>Fabales</taxon>
        <taxon>Fabaceae</taxon>
        <taxon>Papilionoideae</taxon>
        <taxon>50 kb inversion clade</taxon>
        <taxon>NPAAA clade</taxon>
        <taxon>Hologalegina</taxon>
        <taxon>IRL clade</taxon>
        <taxon>Trifolieae</taxon>
        <taxon>Medicago</taxon>
    </lineage>
</organism>
<dbReference type="EnsemblPlants" id="AES90224">
    <property type="protein sequence ID" value="AES90224"/>
    <property type="gene ID" value="MTR_4g086700"/>
</dbReference>
<evidence type="ECO:0000313" key="3">
    <source>
        <dbReference type="EnsemblPlants" id="AES90224"/>
    </source>
</evidence>
<evidence type="ECO:0000256" key="1">
    <source>
        <dbReference type="SAM" id="MobiDB-lite"/>
    </source>
</evidence>
<reference evidence="2 4" key="1">
    <citation type="journal article" date="2011" name="Nature">
        <title>The Medicago genome provides insight into the evolution of rhizobial symbioses.</title>
        <authorList>
            <person name="Young N.D."/>
            <person name="Debelle F."/>
            <person name="Oldroyd G.E."/>
            <person name="Geurts R."/>
            <person name="Cannon S.B."/>
            <person name="Udvardi M.K."/>
            <person name="Benedito V.A."/>
            <person name="Mayer K.F."/>
            <person name="Gouzy J."/>
            <person name="Schoof H."/>
            <person name="Van de Peer Y."/>
            <person name="Proost S."/>
            <person name="Cook D.R."/>
            <person name="Meyers B.C."/>
            <person name="Spannagl M."/>
            <person name="Cheung F."/>
            <person name="De Mita S."/>
            <person name="Krishnakumar V."/>
            <person name="Gundlach H."/>
            <person name="Zhou S."/>
            <person name="Mudge J."/>
            <person name="Bharti A.K."/>
            <person name="Murray J.D."/>
            <person name="Naoumkina M.A."/>
            <person name="Rosen B."/>
            <person name="Silverstein K.A."/>
            <person name="Tang H."/>
            <person name="Rombauts S."/>
            <person name="Zhao P.X."/>
            <person name="Zhou P."/>
            <person name="Barbe V."/>
            <person name="Bardou P."/>
            <person name="Bechner M."/>
            <person name="Bellec A."/>
            <person name="Berger A."/>
            <person name="Berges H."/>
            <person name="Bidwell S."/>
            <person name="Bisseling T."/>
            <person name="Choisne N."/>
            <person name="Couloux A."/>
            <person name="Denny R."/>
            <person name="Deshpande S."/>
            <person name="Dai X."/>
            <person name="Doyle J.J."/>
            <person name="Dudez A.M."/>
            <person name="Farmer A.D."/>
            <person name="Fouteau S."/>
            <person name="Franken C."/>
            <person name="Gibelin C."/>
            <person name="Gish J."/>
            <person name="Goldstein S."/>
            <person name="Gonzalez A.J."/>
            <person name="Green P.J."/>
            <person name="Hallab A."/>
            <person name="Hartog M."/>
            <person name="Hua A."/>
            <person name="Humphray S.J."/>
            <person name="Jeong D.H."/>
            <person name="Jing Y."/>
            <person name="Jocker A."/>
            <person name="Kenton S.M."/>
            <person name="Kim D.J."/>
            <person name="Klee K."/>
            <person name="Lai H."/>
            <person name="Lang C."/>
            <person name="Lin S."/>
            <person name="Macmil S.L."/>
            <person name="Magdelenat G."/>
            <person name="Matthews L."/>
            <person name="McCorrison J."/>
            <person name="Monaghan E.L."/>
            <person name="Mun J.H."/>
            <person name="Najar F.Z."/>
            <person name="Nicholson C."/>
            <person name="Noirot C."/>
            <person name="O'Bleness M."/>
            <person name="Paule C.R."/>
            <person name="Poulain J."/>
            <person name="Prion F."/>
            <person name="Qin B."/>
            <person name="Qu C."/>
            <person name="Retzel E.F."/>
            <person name="Riddle C."/>
            <person name="Sallet E."/>
            <person name="Samain S."/>
            <person name="Samson N."/>
            <person name="Sanders I."/>
            <person name="Saurat O."/>
            <person name="Scarpelli C."/>
            <person name="Schiex T."/>
            <person name="Segurens B."/>
            <person name="Severin A.J."/>
            <person name="Sherrier D.J."/>
            <person name="Shi R."/>
            <person name="Sims S."/>
            <person name="Singer S.R."/>
            <person name="Sinharoy S."/>
            <person name="Sterck L."/>
            <person name="Viollet A."/>
            <person name="Wang B.B."/>
            <person name="Wang K."/>
            <person name="Wang M."/>
            <person name="Wang X."/>
            <person name="Warfsmann J."/>
            <person name="Weissenbach J."/>
            <person name="White D.D."/>
            <person name="White J.D."/>
            <person name="Wiley G.B."/>
            <person name="Wincker P."/>
            <person name="Xing Y."/>
            <person name="Yang L."/>
            <person name="Yao Z."/>
            <person name="Ying F."/>
            <person name="Zhai J."/>
            <person name="Zhou L."/>
            <person name="Zuber A."/>
            <person name="Denarie J."/>
            <person name="Dixon R.A."/>
            <person name="May G.D."/>
            <person name="Schwartz D.C."/>
            <person name="Rogers J."/>
            <person name="Quetier F."/>
            <person name="Town C.D."/>
            <person name="Roe B.A."/>
        </authorList>
    </citation>
    <scope>NUCLEOTIDE SEQUENCE [LARGE SCALE GENOMIC DNA]</scope>
    <source>
        <strain evidence="2">A17</strain>
        <strain evidence="3 4">cv. Jemalong A17</strain>
    </source>
</reference>
<accession>G7JMH0</accession>
<evidence type="ECO:0000313" key="2">
    <source>
        <dbReference type="EMBL" id="AES90224.1"/>
    </source>
</evidence>
<protein>
    <submittedName>
        <fullName evidence="2 3">Uncharacterized protein</fullName>
    </submittedName>
</protein>
<dbReference type="EMBL" id="CM001220">
    <property type="protein sequence ID" value="AES90224.1"/>
    <property type="molecule type" value="Genomic_DNA"/>
</dbReference>
<dbReference type="HOGENOM" id="CLU_2609654_0_0_1"/>
<evidence type="ECO:0000313" key="4">
    <source>
        <dbReference type="Proteomes" id="UP000002051"/>
    </source>
</evidence>
<keyword evidence="4" id="KW-1185">Reference proteome</keyword>
<feature type="region of interest" description="Disordered" evidence="1">
    <location>
        <begin position="1"/>
        <end position="29"/>
    </location>
</feature>
<feature type="compositionally biased region" description="Polar residues" evidence="1">
    <location>
        <begin position="20"/>
        <end position="29"/>
    </location>
</feature>
<reference evidence="3" key="3">
    <citation type="submission" date="2015-04" db="UniProtKB">
        <authorList>
            <consortium name="EnsemblPlants"/>
        </authorList>
    </citation>
    <scope>IDENTIFICATION</scope>
    <source>
        <strain evidence="3">cv. Jemalong A17</strain>
    </source>
</reference>
<dbReference type="AlphaFoldDB" id="G7JMH0"/>
<sequence>MYGLSPPKLAPERIEPKTSGGANSKIPNQPLESSFLFTTQWLHSAPFSSPPPSKTILKSLTLTTPNYKLHRRNSLTPPP</sequence>
<gene>
    <name evidence="2" type="ordered locus">MTR_4g086700</name>
</gene>
<dbReference type="PaxDb" id="3880-AES90224"/>